<dbReference type="OrthoDB" id="2343493at2759"/>
<reference evidence="1" key="1">
    <citation type="submission" date="2021-06" db="EMBL/GenBank/DDBJ databases">
        <authorList>
            <person name="Kallberg Y."/>
            <person name="Tangrot J."/>
            <person name="Rosling A."/>
        </authorList>
    </citation>
    <scope>NUCLEOTIDE SEQUENCE</scope>
    <source>
        <strain evidence="1">IN212</strain>
    </source>
</reference>
<dbReference type="EMBL" id="CAJVPZ010062152">
    <property type="protein sequence ID" value="CAG8791824.1"/>
    <property type="molecule type" value="Genomic_DNA"/>
</dbReference>
<comment type="caution">
    <text evidence="1">The sequence shown here is derived from an EMBL/GenBank/DDBJ whole genome shotgun (WGS) entry which is preliminary data.</text>
</comment>
<proteinExistence type="predicted"/>
<sequence>MKTFSTRITNYELHDCIDFDKVIEINNGGSGVIYKSECKCCKITRALKRLRDSTPNQNFNGE</sequence>
<evidence type="ECO:0000313" key="1">
    <source>
        <dbReference type="EMBL" id="CAG8791824.1"/>
    </source>
</evidence>
<evidence type="ECO:0000313" key="2">
    <source>
        <dbReference type="Proteomes" id="UP000789396"/>
    </source>
</evidence>
<accession>A0A9N9JS91</accession>
<feature type="non-terminal residue" evidence="1">
    <location>
        <position position="62"/>
    </location>
</feature>
<name>A0A9N9JS91_9GLOM</name>
<dbReference type="AlphaFoldDB" id="A0A9N9JS91"/>
<dbReference type="Proteomes" id="UP000789396">
    <property type="component" value="Unassembled WGS sequence"/>
</dbReference>
<keyword evidence="2" id="KW-1185">Reference proteome</keyword>
<organism evidence="1 2">
    <name type="scientific">Racocetra fulgida</name>
    <dbReference type="NCBI Taxonomy" id="60492"/>
    <lineage>
        <taxon>Eukaryota</taxon>
        <taxon>Fungi</taxon>
        <taxon>Fungi incertae sedis</taxon>
        <taxon>Mucoromycota</taxon>
        <taxon>Glomeromycotina</taxon>
        <taxon>Glomeromycetes</taxon>
        <taxon>Diversisporales</taxon>
        <taxon>Gigasporaceae</taxon>
        <taxon>Racocetra</taxon>
    </lineage>
</organism>
<gene>
    <name evidence="1" type="ORF">RFULGI_LOCUS16815</name>
</gene>
<protein>
    <submittedName>
        <fullName evidence="1">14509_t:CDS:1</fullName>
    </submittedName>
</protein>